<gene>
    <name evidence="2" type="ORF">KL771_16160</name>
</gene>
<sequence length="275" mass="29829">MMPPVRLRQICMVVETLEPVLDRLIEVFGLTVCHGKGDLSHYGVPYHEPPAYQAAFFKQHGVTGALLPIGDDFLELIAPLRADTPAARYLARRGEGGYMVITETDDTGTFQARATREGLRLAGMADYPTYHEVQMDPRDIGGAILSFSMQREGRPFDGGWFPAGADWQARRAPGWEAIATATLTVADTDRTAARWSSLIGAPVEPDTGHGAAIRLDKGLIRFRPGHGAGGRLTAIGLAGPAFGAAYDRAKPNERVENGRAIRIAGLTFEEASSWR</sequence>
<proteinExistence type="predicted"/>
<dbReference type="EMBL" id="JAHHZF010000007">
    <property type="protein sequence ID" value="MBT9291000.1"/>
    <property type="molecule type" value="Genomic_DNA"/>
</dbReference>
<accession>A0A947D4Q9</accession>
<dbReference type="Gene3D" id="3.10.180.10">
    <property type="entry name" value="2,3-Dihydroxybiphenyl 1,2-Dioxygenase, domain 1"/>
    <property type="match status" value="1"/>
</dbReference>
<evidence type="ECO:0000313" key="3">
    <source>
        <dbReference type="Proteomes" id="UP000766595"/>
    </source>
</evidence>
<reference evidence="2 3" key="1">
    <citation type="submission" date="2021-06" db="EMBL/GenBank/DDBJ databases">
        <authorList>
            <person name="Grouzdev D.S."/>
            <person name="Koziaeva V."/>
        </authorList>
    </citation>
    <scope>NUCLEOTIDE SEQUENCE [LARGE SCALE GENOMIC DNA]</scope>
    <source>
        <strain evidence="2 3">22</strain>
    </source>
</reference>
<protein>
    <submittedName>
        <fullName evidence="2">VOC family protein</fullName>
    </submittedName>
</protein>
<dbReference type="RefSeq" id="WP_261969574.1">
    <property type="nucleotide sequence ID" value="NZ_JAHHZF010000007.1"/>
</dbReference>
<comment type="caution">
    <text evidence="2">The sequence shown here is derived from an EMBL/GenBank/DDBJ whole genome shotgun (WGS) entry which is preliminary data.</text>
</comment>
<dbReference type="InterPro" id="IPR025870">
    <property type="entry name" value="Glyoxalase-like_dom"/>
</dbReference>
<dbReference type="InterPro" id="IPR029068">
    <property type="entry name" value="Glyas_Bleomycin-R_OHBP_Dase"/>
</dbReference>
<evidence type="ECO:0000313" key="2">
    <source>
        <dbReference type="EMBL" id="MBT9291000.1"/>
    </source>
</evidence>
<dbReference type="Proteomes" id="UP000766595">
    <property type="component" value="Unassembled WGS sequence"/>
</dbReference>
<dbReference type="SUPFAM" id="SSF54593">
    <property type="entry name" value="Glyoxalase/Bleomycin resistance protein/Dihydroxybiphenyl dioxygenase"/>
    <property type="match status" value="1"/>
</dbReference>
<evidence type="ECO:0000259" key="1">
    <source>
        <dbReference type="Pfam" id="PF13468"/>
    </source>
</evidence>
<keyword evidence="3" id="KW-1185">Reference proteome</keyword>
<feature type="domain" description="Glyoxalase-like" evidence="1">
    <location>
        <begin position="61"/>
        <end position="198"/>
    </location>
</feature>
<name>A0A947D4Q9_9HYPH</name>
<dbReference type="Pfam" id="PF13468">
    <property type="entry name" value="Glyoxalase_3"/>
    <property type="match status" value="1"/>
</dbReference>
<organism evidence="2 3">
    <name type="scientific">Prosthecodimorpha staleyi</name>
    <dbReference type="NCBI Taxonomy" id="2840188"/>
    <lineage>
        <taxon>Bacteria</taxon>
        <taxon>Pseudomonadati</taxon>
        <taxon>Pseudomonadota</taxon>
        <taxon>Alphaproteobacteria</taxon>
        <taxon>Hyphomicrobiales</taxon>
        <taxon>Ancalomicrobiaceae</taxon>
        <taxon>Prosthecodimorpha</taxon>
    </lineage>
</organism>
<dbReference type="AlphaFoldDB" id="A0A947D4Q9"/>